<dbReference type="RefSeq" id="WP_089862588.1">
    <property type="nucleotide sequence ID" value="NZ_FOTI01000053.1"/>
</dbReference>
<dbReference type="AlphaFoldDB" id="A0A1I4MFY8"/>
<evidence type="ECO:0000313" key="2">
    <source>
        <dbReference type="EMBL" id="SFM01955.1"/>
    </source>
</evidence>
<dbReference type="Pfam" id="PF13487">
    <property type="entry name" value="HD_5"/>
    <property type="match status" value="1"/>
</dbReference>
<protein>
    <submittedName>
        <fullName evidence="2">HD domain-containing protein</fullName>
    </submittedName>
</protein>
<keyword evidence="3" id="KW-1185">Reference proteome</keyword>
<dbReference type="Proteomes" id="UP000199006">
    <property type="component" value="Unassembled WGS sequence"/>
</dbReference>
<organism evidence="2 3">
    <name type="scientific">Halanaerobium salsuginis</name>
    <dbReference type="NCBI Taxonomy" id="29563"/>
    <lineage>
        <taxon>Bacteria</taxon>
        <taxon>Bacillati</taxon>
        <taxon>Bacillota</taxon>
        <taxon>Clostridia</taxon>
        <taxon>Halanaerobiales</taxon>
        <taxon>Halanaerobiaceae</taxon>
        <taxon>Halanaerobium</taxon>
    </lineage>
</organism>
<dbReference type="InterPro" id="IPR037522">
    <property type="entry name" value="HD_GYP_dom"/>
</dbReference>
<dbReference type="CDD" id="cd00077">
    <property type="entry name" value="HDc"/>
    <property type="match status" value="1"/>
</dbReference>
<dbReference type="Gene3D" id="1.10.3210.10">
    <property type="entry name" value="Hypothetical protein af1432"/>
    <property type="match status" value="1"/>
</dbReference>
<evidence type="ECO:0000259" key="1">
    <source>
        <dbReference type="PROSITE" id="PS51832"/>
    </source>
</evidence>
<name>A0A1I4MFY8_9FIRM</name>
<proteinExistence type="predicted"/>
<dbReference type="EMBL" id="FOTI01000053">
    <property type="protein sequence ID" value="SFM01955.1"/>
    <property type="molecule type" value="Genomic_DNA"/>
</dbReference>
<dbReference type="PROSITE" id="PS51832">
    <property type="entry name" value="HD_GYP"/>
    <property type="match status" value="1"/>
</dbReference>
<sequence length="193" mass="22162">MLKMNYVKSLNFSYDYAELLKKIIKETSYETYLHSQRLKGPAFQLGKYLNLNKQQLDEVILLAELHDLGKIVIDNNILAKKGPLNNEEWARVKEHSQMGFQLAYNSLEIINVAQGILTHHEWWNGEGYPFGIGGESIPLIARIIAIVDAYDVMKYVRNYQQAMSKEKIIEELINSAGSQFDPELIGLFIELIL</sequence>
<dbReference type="SUPFAM" id="SSF109604">
    <property type="entry name" value="HD-domain/PDEase-like"/>
    <property type="match status" value="1"/>
</dbReference>
<dbReference type="PANTHER" id="PTHR45228">
    <property type="entry name" value="CYCLIC DI-GMP PHOSPHODIESTERASE TM_0186-RELATED"/>
    <property type="match status" value="1"/>
</dbReference>
<feature type="domain" description="HD-GYP" evidence="1">
    <location>
        <begin position="9"/>
        <end position="193"/>
    </location>
</feature>
<accession>A0A1I4MFY8</accession>
<dbReference type="InterPro" id="IPR003607">
    <property type="entry name" value="HD/PDEase_dom"/>
</dbReference>
<gene>
    <name evidence="2" type="ORF">SAMN02983006_02589</name>
</gene>
<reference evidence="2 3" key="1">
    <citation type="submission" date="2016-10" db="EMBL/GenBank/DDBJ databases">
        <authorList>
            <person name="de Groot N.N."/>
        </authorList>
    </citation>
    <scope>NUCLEOTIDE SEQUENCE [LARGE SCALE GENOMIC DNA]</scope>
    <source>
        <strain evidence="2 3">ATCC 51327</strain>
    </source>
</reference>
<dbReference type="STRING" id="29563.SAMN02983006_02589"/>
<evidence type="ECO:0000313" key="3">
    <source>
        <dbReference type="Proteomes" id="UP000199006"/>
    </source>
</evidence>
<dbReference type="SMART" id="SM00471">
    <property type="entry name" value="HDc"/>
    <property type="match status" value="1"/>
</dbReference>
<dbReference type="InterPro" id="IPR052020">
    <property type="entry name" value="Cyclic_di-GMP/3'3'-cGAMP_PDE"/>
</dbReference>
<dbReference type="PANTHER" id="PTHR45228:SF1">
    <property type="entry name" value="CYCLIC DI-GMP PHOSPHODIESTERASE TM_0186"/>
    <property type="match status" value="1"/>
</dbReference>
<dbReference type="OrthoDB" id="9798833at2"/>